<name>A0A9P6D079_PLEER</name>
<sequence>MTKRKGSMSRITNLGSLAKKTKSSQNIAPDVVLLDGTETLEEYATHAQMFWSESCNDITSEHDTRPFDWGSDLETDEEIEMENTRSQDQAEVMELGLGVDMAQGSTLQGFLEEEHAVKDLLEWHDIKYRLPPSFTEANAALTDIKNILQPHQKTGDGYKDAHP</sequence>
<comment type="caution">
    <text evidence="1">The sequence shown here is derived from an EMBL/GenBank/DDBJ whole genome shotgun (WGS) entry which is preliminary data.</text>
</comment>
<reference evidence="1" key="1">
    <citation type="submission" date="2020-11" db="EMBL/GenBank/DDBJ databases">
        <authorList>
            <consortium name="DOE Joint Genome Institute"/>
            <person name="Ahrendt S."/>
            <person name="Riley R."/>
            <person name="Andreopoulos W."/>
            <person name="Labutti K."/>
            <person name="Pangilinan J."/>
            <person name="Ruiz-Duenas F.J."/>
            <person name="Barrasa J.M."/>
            <person name="Sanchez-Garcia M."/>
            <person name="Camarero S."/>
            <person name="Miyauchi S."/>
            <person name="Serrano A."/>
            <person name="Linde D."/>
            <person name="Babiker R."/>
            <person name="Drula E."/>
            <person name="Ayuso-Fernandez I."/>
            <person name="Pacheco R."/>
            <person name="Padilla G."/>
            <person name="Ferreira P."/>
            <person name="Barriuso J."/>
            <person name="Kellner H."/>
            <person name="Castanera R."/>
            <person name="Alfaro M."/>
            <person name="Ramirez L."/>
            <person name="Pisabarro A.G."/>
            <person name="Kuo A."/>
            <person name="Tritt A."/>
            <person name="Lipzen A."/>
            <person name="He G."/>
            <person name="Yan M."/>
            <person name="Ng V."/>
            <person name="Cullen D."/>
            <person name="Martin F."/>
            <person name="Rosso M.-N."/>
            <person name="Henrissat B."/>
            <person name="Hibbett D."/>
            <person name="Martinez A.T."/>
            <person name="Grigoriev I.V."/>
        </authorList>
    </citation>
    <scope>NUCLEOTIDE SEQUENCE</scope>
    <source>
        <strain evidence="1">ATCC 90797</strain>
    </source>
</reference>
<keyword evidence="2" id="KW-1185">Reference proteome</keyword>
<evidence type="ECO:0000313" key="2">
    <source>
        <dbReference type="Proteomes" id="UP000807025"/>
    </source>
</evidence>
<gene>
    <name evidence="1" type="ORF">BDN71DRAFT_1514104</name>
</gene>
<proteinExistence type="predicted"/>
<dbReference type="EMBL" id="MU154793">
    <property type="protein sequence ID" value="KAF9487296.1"/>
    <property type="molecule type" value="Genomic_DNA"/>
</dbReference>
<protein>
    <submittedName>
        <fullName evidence="1">Uncharacterized protein</fullName>
    </submittedName>
</protein>
<organism evidence="1 2">
    <name type="scientific">Pleurotus eryngii</name>
    <name type="common">Boletus of the steppes</name>
    <dbReference type="NCBI Taxonomy" id="5323"/>
    <lineage>
        <taxon>Eukaryota</taxon>
        <taxon>Fungi</taxon>
        <taxon>Dikarya</taxon>
        <taxon>Basidiomycota</taxon>
        <taxon>Agaricomycotina</taxon>
        <taxon>Agaricomycetes</taxon>
        <taxon>Agaricomycetidae</taxon>
        <taxon>Agaricales</taxon>
        <taxon>Pleurotineae</taxon>
        <taxon>Pleurotaceae</taxon>
        <taxon>Pleurotus</taxon>
    </lineage>
</organism>
<accession>A0A9P6D079</accession>
<dbReference type="AlphaFoldDB" id="A0A9P6D079"/>
<dbReference type="Proteomes" id="UP000807025">
    <property type="component" value="Unassembled WGS sequence"/>
</dbReference>
<evidence type="ECO:0000313" key="1">
    <source>
        <dbReference type="EMBL" id="KAF9487296.1"/>
    </source>
</evidence>